<dbReference type="Pfam" id="PF26639">
    <property type="entry name" value="Het-6_barrel"/>
    <property type="match status" value="1"/>
</dbReference>
<dbReference type="InterPro" id="IPR010730">
    <property type="entry name" value="HET"/>
</dbReference>
<accession>A0AAN6UV41</accession>
<organism evidence="3 4">
    <name type="scientific">Dichotomopilus funicola</name>
    <dbReference type="NCBI Taxonomy" id="1934379"/>
    <lineage>
        <taxon>Eukaryota</taxon>
        <taxon>Fungi</taxon>
        <taxon>Dikarya</taxon>
        <taxon>Ascomycota</taxon>
        <taxon>Pezizomycotina</taxon>
        <taxon>Sordariomycetes</taxon>
        <taxon>Sordariomycetidae</taxon>
        <taxon>Sordariales</taxon>
        <taxon>Chaetomiaceae</taxon>
        <taxon>Dichotomopilus</taxon>
    </lineage>
</organism>
<feature type="region of interest" description="Disordered" evidence="1">
    <location>
        <begin position="268"/>
        <end position="296"/>
    </location>
</feature>
<comment type="caution">
    <text evidence="3">The sequence shown here is derived from an EMBL/GenBank/DDBJ whole genome shotgun (WGS) entry which is preliminary data.</text>
</comment>
<feature type="domain" description="Heterokaryon incompatibility" evidence="2">
    <location>
        <begin position="118"/>
        <end position="326"/>
    </location>
</feature>
<sequence>MDGSHFAAIYYGSPAWAKKKSIWPPLSRHDAFTDREDDSRDVLTKVPSTIPSKLGARSSPETARGSTLGQYGTKTDLLYHALHRGSIVRVLEIKAGSFSSPIICKFHYADLDALHLEYDALSYVWSKPTFGSQTKDVRTVTVQCNGHELKISPNLEQAIRHVRSTSRSTFLWADAMCINQDDSTEREHQVSLMAYIYRRARRTIIWLGDAPVGSGSRGFMISESEDVEAQRAFGAICDVVNHWKSLKTTEAQGGFEAASYRIANAVDNEDSREPSRLENDPSNPKPEPSDPGIDADVASAPTSPLWKSVASLFSRPWFWRIWVIQEVVLAQSAVVKWGHAEMDWRWIGLASAILRTNYSSICEVMKMGGVYNAYFMFRLSPMSDLPPLTLSFIQLLRLTRQFEVTDVRDRIYGLLGIRTTDNDPEAGLLFLRPDYSISECELWKRLATKVIGESQNLSLLSSVQYTTEGFEAGNSASERLFRSMLSDDRYPTEPLPSWVPHWDLVYRSTLAPWDHDDRFAAAKDFPLHLGSPMGSDNLLVEGIKIGVVGRCCGYMWHQADTALLESKAMGDFFTSDDGLRLLARTLTAGRNAYGSLTAADSGRDSESCLADFAAYILDCDRNEREGREKRPYQKVFERHPQLKKRLEKLAEGRDMSRFYNSVVSICKRRRLFITLNGYLGLGSDSVIEGDVVCVLSGADLPFVLRPVLRRRETNNDDKNTEQLRPDELPQIDHYVLVGECYVEGLMNGEAVAAVTGGSDPSEFSGPVPFQLLEEDILSAANEPEEVITQGLMAEIKRTKMKQARLDAGDLFTPAMVEAARRTRAEKQWFNIH</sequence>
<dbReference type="PANTHER" id="PTHR24148:SF64">
    <property type="entry name" value="HETEROKARYON INCOMPATIBILITY DOMAIN-CONTAINING PROTEIN"/>
    <property type="match status" value="1"/>
</dbReference>
<dbReference type="Pfam" id="PF06985">
    <property type="entry name" value="HET"/>
    <property type="match status" value="1"/>
</dbReference>
<name>A0AAN6UV41_9PEZI</name>
<keyword evidence="4" id="KW-1185">Reference proteome</keyword>
<evidence type="ECO:0000259" key="2">
    <source>
        <dbReference type="Pfam" id="PF06985"/>
    </source>
</evidence>
<gene>
    <name evidence="3" type="ORF">C8A04DRAFT_15921</name>
</gene>
<evidence type="ECO:0000313" key="3">
    <source>
        <dbReference type="EMBL" id="KAK4139376.1"/>
    </source>
</evidence>
<dbReference type="InterPro" id="IPR052895">
    <property type="entry name" value="HetReg/Transcr_Mod"/>
</dbReference>
<dbReference type="GeneID" id="87815275"/>
<dbReference type="AlphaFoldDB" id="A0AAN6UV41"/>
<dbReference type="EMBL" id="MU853667">
    <property type="protein sequence ID" value="KAK4139376.1"/>
    <property type="molecule type" value="Genomic_DNA"/>
</dbReference>
<feature type="compositionally biased region" description="Basic and acidic residues" evidence="1">
    <location>
        <begin position="269"/>
        <end position="279"/>
    </location>
</feature>
<proteinExistence type="predicted"/>
<dbReference type="PANTHER" id="PTHR24148">
    <property type="entry name" value="ANKYRIN REPEAT DOMAIN-CONTAINING PROTEIN 39 HOMOLOG-RELATED"/>
    <property type="match status" value="1"/>
</dbReference>
<dbReference type="RefSeq" id="XP_062632747.1">
    <property type="nucleotide sequence ID" value="XM_062778662.1"/>
</dbReference>
<evidence type="ECO:0000256" key="1">
    <source>
        <dbReference type="SAM" id="MobiDB-lite"/>
    </source>
</evidence>
<protein>
    <submittedName>
        <fullName evidence="3">Heterokaryon incompatibility protein-domain-containing protein</fullName>
    </submittedName>
</protein>
<reference evidence="3" key="2">
    <citation type="submission" date="2023-05" db="EMBL/GenBank/DDBJ databases">
        <authorList>
            <consortium name="Lawrence Berkeley National Laboratory"/>
            <person name="Steindorff A."/>
            <person name="Hensen N."/>
            <person name="Bonometti L."/>
            <person name="Westerberg I."/>
            <person name="Brannstrom I.O."/>
            <person name="Guillou S."/>
            <person name="Cros-Aarteil S."/>
            <person name="Calhoun S."/>
            <person name="Haridas S."/>
            <person name="Kuo A."/>
            <person name="Mondo S."/>
            <person name="Pangilinan J."/>
            <person name="Riley R."/>
            <person name="Labutti K."/>
            <person name="Andreopoulos B."/>
            <person name="Lipzen A."/>
            <person name="Chen C."/>
            <person name="Yanf M."/>
            <person name="Daum C."/>
            <person name="Ng V."/>
            <person name="Clum A."/>
            <person name="Ohm R."/>
            <person name="Martin F."/>
            <person name="Silar P."/>
            <person name="Natvig D."/>
            <person name="Lalanne C."/>
            <person name="Gautier V."/>
            <person name="Ament-Velasquez S.L."/>
            <person name="Kruys A."/>
            <person name="Hutchinson M.I."/>
            <person name="Powell A.J."/>
            <person name="Barry K."/>
            <person name="Miller A.N."/>
            <person name="Grigoriev I.V."/>
            <person name="Debuchy R."/>
            <person name="Gladieux P."/>
            <person name="Thoren M.H."/>
            <person name="Johannesson H."/>
        </authorList>
    </citation>
    <scope>NUCLEOTIDE SEQUENCE</scope>
    <source>
        <strain evidence="3">CBS 141.50</strain>
    </source>
</reference>
<reference evidence="3" key="1">
    <citation type="journal article" date="2023" name="Mol. Phylogenet. Evol.">
        <title>Genome-scale phylogeny and comparative genomics of the fungal order Sordariales.</title>
        <authorList>
            <person name="Hensen N."/>
            <person name="Bonometti L."/>
            <person name="Westerberg I."/>
            <person name="Brannstrom I.O."/>
            <person name="Guillou S."/>
            <person name="Cros-Aarteil S."/>
            <person name="Calhoun S."/>
            <person name="Haridas S."/>
            <person name="Kuo A."/>
            <person name="Mondo S."/>
            <person name="Pangilinan J."/>
            <person name="Riley R."/>
            <person name="LaButti K."/>
            <person name="Andreopoulos B."/>
            <person name="Lipzen A."/>
            <person name="Chen C."/>
            <person name="Yan M."/>
            <person name="Daum C."/>
            <person name="Ng V."/>
            <person name="Clum A."/>
            <person name="Steindorff A."/>
            <person name="Ohm R.A."/>
            <person name="Martin F."/>
            <person name="Silar P."/>
            <person name="Natvig D.O."/>
            <person name="Lalanne C."/>
            <person name="Gautier V."/>
            <person name="Ament-Velasquez S.L."/>
            <person name="Kruys A."/>
            <person name="Hutchinson M.I."/>
            <person name="Powell A.J."/>
            <person name="Barry K."/>
            <person name="Miller A.N."/>
            <person name="Grigoriev I.V."/>
            <person name="Debuchy R."/>
            <person name="Gladieux P."/>
            <person name="Hiltunen Thoren M."/>
            <person name="Johannesson H."/>
        </authorList>
    </citation>
    <scope>NUCLEOTIDE SEQUENCE</scope>
    <source>
        <strain evidence="3">CBS 141.50</strain>
    </source>
</reference>
<evidence type="ECO:0000313" key="4">
    <source>
        <dbReference type="Proteomes" id="UP001302676"/>
    </source>
</evidence>
<dbReference type="Proteomes" id="UP001302676">
    <property type="component" value="Unassembled WGS sequence"/>
</dbReference>